<dbReference type="InterPro" id="IPR044112">
    <property type="entry name" value="YihQ_TIM-like"/>
</dbReference>
<dbReference type="GO" id="GO:0030246">
    <property type="term" value="F:carbohydrate binding"/>
    <property type="evidence" value="ECO:0007669"/>
    <property type="project" value="InterPro"/>
</dbReference>
<dbReference type="Gene3D" id="2.60.40.1180">
    <property type="entry name" value="Golgi alpha-mannosidase II"/>
    <property type="match status" value="1"/>
</dbReference>
<dbReference type="Pfam" id="PF01055">
    <property type="entry name" value="Glyco_hydro_31_2nd"/>
    <property type="match status" value="1"/>
</dbReference>
<name>A0A1M7SL35_FERGO</name>
<dbReference type="InterPro" id="IPR000322">
    <property type="entry name" value="Glyco_hydro_31_TIM"/>
</dbReference>
<dbReference type="PANTHER" id="PTHR46959">
    <property type="entry name" value="SULFOQUINOVOSIDASE"/>
    <property type="match status" value="1"/>
</dbReference>
<accession>A0A1M7SL35</accession>
<dbReference type="Gene3D" id="2.60.40.1760">
    <property type="entry name" value="glycosyl hydrolase (family 31)"/>
    <property type="match status" value="1"/>
</dbReference>
<dbReference type="Gene3D" id="3.20.20.80">
    <property type="entry name" value="Glycosidases"/>
    <property type="match status" value="1"/>
</dbReference>
<dbReference type="EMBL" id="FRDJ01000004">
    <property type="protein sequence ID" value="SHN59187.1"/>
    <property type="molecule type" value="Genomic_DNA"/>
</dbReference>
<dbReference type="GO" id="GO:0005975">
    <property type="term" value="P:carbohydrate metabolic process"/>
    <property type="evidence" value="ECO:0007669"/>
    <property type="project" value="InterPro"/>
</dbReference>
<organism evidence="5 6">
    <name type="scientific">Fervidobacterium gondwanense DSM 13020</name>
    <dbReference type="NCBI Taxonomy" id="1121883"/>
    <lineage>
        <taxon>Bacteria</taxon>
        <taxon>Thermotogati</taxon>
        <taxon>Thermotogota</taxon>
        <taxon>Thermotogae</taxon>
        <taxon>Thermotogales</taxon>
        <taxon>Fervidobacteriaceae</taxon>
        <taxon>Fervidobacterium</taxon>
    </lineage>
</organism>
<dbReference type="Pfam" id="PF21365">
    <property type="entry name" value="Glyco_hydro_31_3rd"/>
    <property type="match status" value="1"/>
</dbReference>
<dbReference type="NCBIfam" id="NF007746">
    <property type="entry name" value="PRK10426.1"/>
    <property type="match status" value="1"/>
</dbReference>
<dbReference type="PANTHER" id="PTHR46959:SF2">
    <property type="entry name" value="SULFOQUINOVOSIDASE"/>
    <property type="match status" value="1"/>
</dbReference>
<proteinExistence type="inferred from homology"/>
<protein>
    <submittedName>
        <fullName evidence="5">Alpha-glucosidase</fullName>
    </submittedName>
</protein>
<dbReference type="GO" id="GO:0004553">
    <property type="term" value="F:hydrolase activity, hydrolyzing O-glycosyl compounds"/>
    <property type="evidence" value="ECO:0007669"/>
    <property type="project" value="InterPro"/>
</dbReference>
<dbReference type="InterPro" id="IPR013780">
    <property type="entry name" value="Glyco_hydro_b"/>
</dbReference>
<dbReference type="RefSeq" id="WP_072759067.1">
    <property type="nucleotide sequence ID" value="NZ_FRDJ01000004.1"/>
</dbReference>
<evidence type="ECO:0000256" key="2">
    <source>
        <dbReference type="RuleBase" id="RU361185"/>
    </source>
</evidence>
<evidence type="ECO:0000259" key="3">
    <source>
        <dbReference type="Pfam" id="PF01055"/>
    </source>
</evidence>
<feature type="domain" description="Glycoside hydrolase family 31 TIM barrel" evidence="3">
    <location>
        <begin position="256"/>
        <end position="567"/>
    </location>
</feature>
<evidence type="ECO:0000313" key="5">
    <source>
        <dbReference type="EMBL" id="SHN59187.1"/>
    </source>
</evidence>
<dbReference type="CDD" id="cd06594">
    <property type="entry name" value="GH31_glucosidase_YihQ"/>
    <property type="match status" value="1"/>
</dbReference>
<comment type="similarity">
    <text evidence="1 2">Belongs to the glycosyl hydrolase 31 family.</text>
</comment>
<keyword evidence="2" id="KW-0378">Hydrolase</keyword>
<evidence type="ECO:0000259" key="4">
    <source>
        <dbReference type="Pfam" id="PF21365"/>
    </source>
</evidence>
<sequence length="673" mass="77169">MFEIKDKSLRIKLGGFELIHAEDFPILAVGYGENSYEMSHGNFNISKYYKEKIPLKKFRVLTSSNETCEILFLSDNGEQVKCEFTIESNSLKIRILEHSHGLNRFWLYIPTSENEEIYGCGEQFSYLNLRGKRVPLWVSEQGVGRNKRDIITHFANFKDDAGGDWYTTYFPQPTFVSNRSYYAIFETYAYSKFDFSHKNFHEIEIHEIPKSIEFGTADNLYETVLNLTKRIGLPNPLPDWVYDGVILGLQGGRDIVMQKIKNALDKGLKISGLWIQDWEGKRVTTFGKQLMWNWVYDANMYPNLPEMISELRNMGIRTLGYINTFLALEGSLYKEASEKGYLVRKPNGEEYHVVVTTFPAALVDFTNPEAREWIKNVIKTNMIGIGLSGWMADFGEYLPTDAVLYDGTPAELYHNRFPVDWAKINAEAVAEAGKSGEVVFFMRAGNLYSSKYSTLFWHGDQMVNWSKDDGLPSVIVAALSMTMSGIGLTHSDIGGYTTLAKNIPDVVVTKRTKELFMRWVEQATFTPVMRTHEGNWPDENWQFDSDEETLLHFAKMSRIHALLKPYIKNLVGRYSTTGNPIIMPLNLKYKVEDTEGMKYEYLFGEDLLVAPVIESGQSTKKVFLPEDEWVNLWSDKKYSGGWYEIDAPIGYPPVFYRQNSEWGALFEKVGGAQ</sequence>
<evidence type="ECO:0000256" key="1">
    <source>
        <dbReference type="ARBA" id="ARBA00007806"/>
    </source>
</evidence>
<dbReference type="InterPro" id="IPR011013">
    <property type="entry name" value="Gal_mutarotase_sf_dom"/>
</dbReference>
<reference evidence="6" key="1">
    <citation type="submission" date="2016-12" db="EMBL/GenBank/DDBJ databases">
        <authorList>
            <person name="Varghese N."/>
            <person name="Submissions S."/>
        </authorList>
    </citation>
    <scope>NUCLEOTIDE SEQUENCE [LARGE SCALE GENOMIC DNA]</scope>
    <source>
        <strain evidence="6">DSM 13020</strain>
    </source>
</reference>
<evidence type="ECO:0000313" key="6">
    <source>
        <dbReference type="Proteomes" id="UP000184207"/>
    </source>
</evidence>
<dbReference type="SUPFAM" id="SSF74650">
    <property type="entry name" value="Galactose mutarotase-like"/>
    <property type="match status" value="1"/>
</dbReference>
<dbReference type="OrthoDB" id="176168at2"/>
<dbReference type="InterPro" id="IPR048395">
    <property type="entry name" value="Glyco_hydro_31_C"/>
</dbReference>
<dbReference type="Proteomes" id="UP000184207">
    <property type="component" value="Unassembled WGS sequence"/>
</dbReference>
<dbReference type="SUPFAM" id="SSF51011">
    <property type="entry name" value="Glycosyl hydrolase domain"/>
    <property type="match status" value="1"/>
</dbReference>
<dbReference type="InterPro" id="IPR017853">
    <property type="entry name" value="GH"/>
</dbReference>
<dbReference type="CDD" id="cd14752">
    <property type="entry name" value="GH31_N"/>
    <property type="match status" value="1"/>
</dbReference>
<keyword evidence="6" id="KW-1185">Reference proteome</keyword>
<keyword evidence="2" id="KW-0326">Glycosidase</keyword>
<dbReference type="SUPFAM" id="SSF51445">
    <property type="entry name" value="(Trans)glycosidases"/>
    <property type="match status" value="1"/>
</dbReference>
<dbReference type="InterPro" id="IPR052990">
    <property type="entry name" value="Sulfoquinovosidase_GH31"/>
</dbReference>
<dbReference type="STRING" id="1121883.SAMN02745226_01028"/>
<gene>
    <name evidence="5" type="ORF">SAMN02745226_01028</name>
</gene>
<dbReference type="AlphaFoldDB" id="A0A1M7SL35"/>
<feature type="domain" description="Glycosyl hydrolase family 31 C-terminal" evidence="4">
    <location>
        <begin position="578"/>
        <end position="660"/>
    </location>
</feature>